<dbReference type="InterPro" id="IPR036397">
    <property type="entry name" value="RNaseH_sf"/>
</dbReference>
<dbReference type="Gene3D" id="3.30.420.10">
    <property type="entry name" value="Ribonuclease H-like superfamily/Ribonuclease H"/>
    <property type="match status" value="1"/>
</dbReference>
<keyword evidence="2" id="KW-1185">Reference proteome</keyword>
<dbReference type="Proteomes" id="UP000053825">
    <property type="component" value="Unassembled WGS sequence"/>
</dbReference>
<dbReference type="PANTHER" id="PTHR47326">
    <property type="entry name" value="TRANSPOSABLE ELEMENT TC3 TRANSPOSASE-LIKE PROTEIN"/>
    <property type="match status" value="1"/>
</dbReference>
<dbReference type="EMBL" id="KQ414681">
    <property type="protein sequence ID" value="KOC63955.1"/>
    <property type="molecule type" value="Genomic_DNA"/>
</dbReference>
<gene>
    <name evidence="1" type="ORF">WH47_01270</name>
</gene>
<protein>
    <submittedName>
        <fullName evidence="1">Uncharacterized protein</fullName>
    </submittedName>
</protein>
<sequence length="83" mass="9784">SCGKFLWLSRSPDLTPLDYFLWSTLKDMVYREPPTTPENMKERIREACSMLATETIQSAVSSLINRLHQYINVNGHHFKHLRY</sequence>
<evidence type="ECO:0000313" key="2">
    <source>
        <dbReference type="Proteomes" id="UP000053825"/>
    </source>
</evidence>
<dbReference type="AlphaFoldDB" id="A0A0L7QZA8"/>
<organism evidence="1 2">
    <name type="scientific">Habropoda laboriosa</name>
    <dbReference type="NCBI Taxonomy" id="597456"/>
    <lineage>
        <taxon>Eukaryota</taxon>
        <taxon>Metazoa</taxon>
        <taxon>Ecdysozoa</taxon>
        <taxon>Arthropoda</taxon>
        <taxon>Hexapoda</taxon>
        <taxon>Insecta</taxon>
        <taxon>Pterygota</taxon>
        <taxon>Neoptera</taxon>
        <taxon>Endopterygota</taxon>
        <taxon>Hymenoptera</taxon>
        <taxon>Apocrita</taxon>
        <taxon>Aculeata</taxon>
        <taxon>Apoidea</taxon>
        <taxon>Anthophila</taxon>
        <taxon>Apidae</taxon>
        <taxon>Habropoda</taxon>
    </lineage>
</organism>
<accession>A0A0L7QZA8</accession>
<dbReference type="STRING" id="597456.A0A0L7QZA8"/>
<dbReference type="PANTHER" id="PTHR47326:SF1">
    <property type="entry name" value="HTH PSQ-TYPE DOMAIN-CONTAINING PROTEIN"/>
    <property type="match status" value="1"/>
</dbReference>
<dbReference type="GO" id="GO:0003676">
    <property type="term" value="F:nucleic acid binding"/>
    <property type="evidence" value="ECO:0007669"/>
    <property type="project" value="InterPro"/>
</dbReference>
<evidence type="ECO:0000313" key="1">
    <source>
        <dbReference type="EMBL" id="KOC63955.1"/>
    </source>
</evidence>
<proteinExistence type="predicted"/>
<feature type="non-terminal residue" evidence="1">
    <location>
        <position position="1"/>
    </location>
</feature>
<name>A0A0L7QZA8_9HYME</name>
<reference evidence="1 2" key="1">
    <citation type="submission" date="2015-07" db="EMBL/GenBank/DDBJ databases">
        <title>The genome of Habropoda laboriosa.</title>
        <authorList>
            <person name="Pan H."/>
            <person name="Kapheim K."/>
        </authorList>
    </citation>
    <scope>NUCLEOTIDE SEQUENCE [LARGE SCALE GENOMIC DNA]</scope>
    <source>
        <strain evidence="1">0110345459</strain>
    </source>
</reference>